<accession>A0ABT7XTP9</accession>
<evidence type="ECO:0000313" key="3">
    <source>
        <dbReference type="Proteomes" id="UP001168540"/>
    </source>
</evidence>
<dbReference type="RefSeq" id="WP_289831814.1">
    <property type="nucleotide sequence ID" value="NZ_JAUEDK010000055.1"/>
</dbReference>
<reference evidence="2" key="1">
    <citation type="submission" date="2023-06" db="EMBL/GenBank/DDBJ databases">
        <authorList>
            <person name="Zhang S."/>
        </authorList>
    </citation>
    <scope>NUCLEOTIDE SEQUENCE</scope>
    <source>
        <strain evidence="2">SG2303</strain>
    </source>
</reference>
<dbReference type="EMBL" id="JAUEDK010000055">
    <property type="protein sequence ID" value="MDN0077172.1"/>
    <property type="molecule type" value="Genomic_DNA"/>
</dbReference>
<dbReference type="Pfam" id="PF03886">
    <property type="entry name" value="ABC_trans_aux"/>
    <property type="match status" value="1"/>
</dbReference>
<proteinExistence type="predicted"/>
<feature type="domain" description="ABC-type transport auxiliary lipoprotein component" evidence="1">
    <location>
        <begin position="29"/>
        <end position="187"/>
    </location>
</feature>
<evidence type="ECO:0000259" key="1">
    <source>
        <dbReference type="Pfam" id="PF03886"/>
    </source>
</evidence>
<organism evidence="2 3">
    <name type="scientific">Crenobacter oryzisoli</name>
    <dbReference type="NCBI Taxonomy" id="3056844"/>
    <lineage>
        <taxon>Bacteria</taxon>
        <taxon>Pseudomonadati</taxon>
        <taxon>Pseudomonadota</taxon>
        <taxon>Betaproteobacteria</taxon>
        <taxon>Neisseriales</taxon>
        <taxon>Neisseriaceae</taxon>
        <taxon>Crenobacter</taxon>
    </lineage>
</organism>
<keyword evidence="3" id="KW-1185">Reference proteome</keyword>
<dbReference type="Proteomes" id="UP001168540">
    <property type="component" value="Unassembled WGS sequence"/>
</dbReference>
<gene>
    <name evidence="2" type="ORF">QU481_20225</name>
</gene>
<name>A0ABT7XTP9_9NEIS</name>
<sequence length="196" mass="20760">MIRLILFVILALFAALLEGCSSSPKASFYTLSPAATLAPSGAAMPLHVVVSPVTVPDLVDRPQIVTRLAGDEVALNEFARWAAPLKSDIARVIAADLAQQLGSDHVSMFDSGSDTASTWRVRVDIVRFDSVPGTAVTVEALWTVRPPGRATPVLGRTVAQEPVKEQGYGALVAGHDRALATVSRDIASAIRTNQPH</sequence>
<dbReference type="Gene3D" id="3.40.50.10610">
    <property type="entry name" value="ABC-type transport auxiliary lipoprotein component"/>
    <property type="match status" value="1"/>
</dbReference>
<dbReference type="SUPFAM" id="SSF159594">
    <property type="entry name" value="XCC0632-like"/>
    <property type="match status" value="1"/>
</dbReference>
<evidence type="ECO:0000313" key="2">
    <source>
        <dbReference type="EMBL" id="MDN0077172.1"/>
    </source>
</evidence>
<dbReference type="InterPro" id="IPR005586">
    <property type="entry name" value="ABC_trans_aux"/>
</dbReference>
<comment type="caution">
    <text evidence="2">The sequence shown here is derived from an EMBL/GenBank/DDBJ whole genome shotgun (WGS) entry which is preliminary data.</text>
</comment>
<protein>
    <submittedName>
        <fullName evidence="2">PqiC family protein</fullName>
    </submittedName>
</protein>